<protein>
    <submittedName>
        <fullName evidence="1">Uncharacterized protein</fullName>
    </submittedName>
</protein>
<dbReference type="InterPro" id="IPR046234">
    <property type="entry name" value="DUF6267"/>
</dbReference>
<dbReference type="Pfam" id="PF19782">
    <property type="entry name" value="DUF6267"/>
    <property type="match status" value="1"/>
</dbReference>
<sequence>FKVNLRGLSKSSSVWFSDATYKDTSGTINFNKAETKEMSNVLSQAGKTFQTLKADVLNHIGDSDINILVKTFNNTKVREGEKITDTRQHTRGLIAYVYDKLKKDVDKVKRPETKKEKQLTMDNKMKFFRSNSSQLVKIFDMQNLLVDAKELIIRKLEKSKGLMDTFVRTNNGYRVTQPEGFVAVDHMGKAVKLVDRLEFAHQNFTAAKNWDK</sequence>
<proteinExistence type="predicted"/>
<name>A0A383A1C7_9ZZZZ</name>
<gene>
    <name evidence="1" type="ORF">METZ01_LOCUS454297</name>
</gene>
<organism evidence="1">
    <name type="scientific">marine metagenome</name>
    <dbReference type="NCBI Taxonomy" id="408172"/>
    <lineage>
        <taxon>unclassified sequences</taxon>
        <taxon>metagenomes</taxon>
        <taxon>ecological metagenomes</taxon>
    </lineage>
</organism>
<feature type="non-terminal residue" evidence="1">
    <location>
        <position position="1"/>
    </location>
</feature>
<accession>A0A383A1C7</accession>
<reference evidence="1" key="1">
    <citation type="submission" date="2018-05" db="EMBL/GenBank/DDBJ databases">
        <authorList>
            <person name="Lanie J.A."/>
            <person name="Ng W.-L."/>
            <person name="Kazmierczak K.M."/>
            <person name="Andrzejewski T.M."/>
            <person name="Davidsen T.M."/>
            <person name="Wayne K.J."/>
            <person name="Tettelin H."/>
            <person name="Glass J.I."/>
            <person name="Rusch D."/>
            <person name="Podicherti R."/>
            <person name="Tsui H.-C.T."/>
            <person name="Winkler M.E."/>
        </authorList>
    </citation>
    <scope>NUCLEOTIDE SEQUENCE</scope>
</reference>
<dbReference type="AlphaFoldDB" id="A0A383A1C7"/>
<dbReference type="EMBL" id="UINC01188296">
    <property type="protein sequence ID" value="SVE01443.1"/>
    <property type="molecule type" value="Genomic_DNA"/>
</dbReference>
<evidence type="ECO:0000313" key="1">
    <source>
        <dbReference type="EMBL" id="SVE01443.1"/>
    </source>
</evidence>